<accession>A0A069QID5</accession>
<protein>
    <submittedName>
        <fullName evidence="1">Uncharacterized protein</fullName>
    </submittedName>
</protein>
<comment type="caution">
    <text evidence="1">The sequence shown here is derived from an EMBL/GenBank/DDBJ whole genome shotgun (WGS) entry which is preliminary data.</text>
</comment>
<organism evidence="1 2">
    <name type="scientific">Hoylesella loescheii DSM 19665 = JCM 12249 = ATCC 15930</name>
    <dbReference type="NCBI Taxonomy" id="1122985"/>
    <lineage>
        <taxon>Bacteria</taxon>
        <taxon>Pseudomonadati</taxon>
        <taxon>Bacteroidota</taxon>
        <taxon>Bacteroidia</taxon>
        <taxon>Bacteroidales</taxon>
        <taxon>Prevotellaceae</taxon>
        <taxon>Hoylesella</taxon>
    </lineage>
</organism>
<dbReference type="PATRIC" id="fig|1122985.7.peg.1356"/>
<dbReference type="HOGENOM" id="CLU_2509972_0_0_10"/>
<dbReference type="Proteomes" id="UP000027442">
    <property type="component" value="Unassembled WGS sequence"/>
</dbReference>
<dbReference type="AlphaFoldDB" id="A0A069QID5"/>
<evidence type="ECO:0000313" key="1">
    <source>
        <dbReference type="EMBL" id="KDR52603.1"/>
    </source>
</evidence>
<dbReference type="EMBL" id="JNGW01000050">
    <property type="protein sequence ID" value="KDR52603.1"/>
    <property type="molecule type" value="Genomic_DNA"/>
</dbReference>
<dbReference type="RefSeq" id="WP_025789896.1">
    <property type="nucleotide sequence ID" value="NZ_KB899212.1"/>
</dbReference>
<sequence>MMFQLIWNRCPSYKKYGRKLNNALLGMMLCRSLVCEFGGVKIAQLCRLVKTRVGKTCVMVGKMWCGEVEKESGEDMFLPFFAEKRF</sequence>
<reference evidence="1 2" key="1">
    <citation type="submission" date="2013-08" db="EMBL/GenBank/DDBJ databases">
        <authorList>
            <person name="Weinstock G."/>
            <person name="Sodergren E."/>
            <person name="Wylie T."/>
            <person name="Fulton L."/>
            <person name="Fulton R."/>
            <person name="Fronick C."/>
            <person name="O'Laughlin M."/>
            <person name="Godfrey J."/>
            <person name="Miner T."/>
            <person name="Herter B."/>
            <person name="Appelbaum E."/>
            <person name="Cordes M."/>
            <person name="Lek S."/>
            <person name="Wollam A."/>
            <person name="Pepin K.H."/>
            <person name="Palsikar V.B."/>
            <person name="Mitreva M."/>
            <person name="Wilson R.K."/>
        </authorList>
    </citation>
    <scope>NUCLEOTIDE SEQUENCE [LARGE SCALE GENOMIC DNA]</scope>
    <source>
        <strain evidence="1 2">ATCC 15930</strain>
    </source>
</reference>
<evidence type="ECO:0000313" key="2">
    <source>
        <dbReference type="Proteomes" id="UP000027442"/>
    </source>
</evidence>
<keyword evidence="2" id="KW-1185">Reference proteome</keyword>
<gene>
    <name evidence="1" type="ORF">HMPREF1991_01308</name>
</gene>
<name>A0A069QID5_HOYLO</name>
<proteinExistence type="predicted"/>